<proteinExistence type="predicted"/>
<dbReference type="EMBL" id="FZOD01000019">
    <property type="protein sequence ID" value="SNS89863.1"/>
    <property type="molecule type" value="Genomic_DNA"/>
</dbReference>
<evidence type="ECO:0000313" key="1">
    <source>
        <dbReference type="EMBL" id="SNS89863.1"/>
    </source>
</evidence>
<dbReference type="AlphaFoldDB" id="A0A239I9X1"/>
<gene>
    <name evidence="1" type="ORF">SAMN05216276_101915</name>
</gene>
<reference evidence="1 2" key="1">
    <citation type="submission" date="2017-06" db="EMBL/GenBank/DDBJ databases">
        <authorList>
            <person name="Kim H.J."/>
            <person name="Triplett B.A."/>
        </authorList>
    </citation>
    <scope>NUCLEOTIDE SEQUENCE [LARGE SCALE GENOMIC DNA]</scope>
    <source>
        <strain evidence="1 2">CGMCC 4.2132</strain>
    </source>
</reference>
<evidence type="ECO:0008006" key="3">
    <source>
        <dbReference type="Google" id="ProtNLM"/>
    </source>
</evidence>
<dbReference type="Proteomes" id="UP000198282">
    <property type="component" value="Unassembled WGS sequence"/>
</dbReference>
<dbReference type="RefSeq" id="WP_089209001.1">
    <property type="nucleotide sequence ID" value="NZ_FZOD01000019.1"/>
</dbReference>
<sequence length="113" mass="12966">MSEISRDEWYAVRCIFRWGEPYNAYEERITLWRAGSAEEAVLLAEREAEKYVDGHDFEYLGLAQSYRLADETIGHGAELFSLLRESDLEPREYLGTFFDTGDERQGAIGESGS</sequence>
<keyword evidence="2" id="KW-1185">Reference proteome</keyword>
<protein>
    <recommendedName>
        <fullName evidence="3">DUF4288 domain-containing protein</fullName>
    </recommendedName>
</protein>
<dbReference type="OrthoDB" id="3296292at2"/>
<name>A0A239I9X1_9ACTN</name>
<evidence type="ECO:0000313" key="2">
    <source>
        <dbReference type="Proteomes" id="UP000198282"/>
    </source>
</evidence>
<organism evidence="1 2">
    <name type="scientific">Streptosporangium subroseum</name>
    <dbReference type="NCBI Taxonomy" id="106412"/>
    <lineage>
        <taxon>Bacteria</taxon>
        <taxon>Bacillati</taxon>
        <taxon>Actinomycetota</taxon>
        <taxon>Actinomycetes</taxon>
        <taxon>Streptosporangiales</taxon>
        <taxon>Streptosporangiaceae</taxon>
        <taxon>Streptosporangium</taxon>
    </lineage>
</organism>
<accession>A0A239I9X1</accession>